<protein>
    <submittedName>
        <fullName evidence="3">DNTP triphosphohydrolase</fullName>
    </submittedName>
</protein>
<dbReference type="GO" id="GO:0006203">
    <property type="term" value="P:dGTP catabolic process"/>
    <property type="evidence" value="ECO:0007669"/>
    <property type="project" value="TreeGrafter"/>
</dbReference>
<dbReference type="AlphaFoldDB" id="A0A848IUV0"/>
<accession>A0A848IUV0</accession>
<dbReference type="CDD" id="cd00077">
    <property type="entry name" value="HDc"/>
    <property type="match status" value="1"/>
</dbReference>
<dbReference type="Gene3D" id="1.10.3550.10">
    <property type="entry name" value="eoxyguanosinetriphosphate triphosphohydrolase domain-like"/>
    <property type="match status" value="1"/>
</dbReference>
<dbReference type="RefSeq" id="WP_169677585.1">
    <property type="nucleotide sequence ID" value="NZ_JABBNU010000001.1"/>
</dbReference>
<keyword evidence="4" id="KW-1185">Reference proteome</keyword>
<dbReference type="InterPro" id="IPR050135">
    <property type="entry name" value="dGTPase-like"/>
</dbReference>
<dbReference type="EMBL" id="JABBNU010000001">
    <property type="protein sequence ID" value="NMM46968.1"/>
    <property type="molecule type" value="Genomic_DNA"/>
</dbReference>
<sequence>MANWIKLFGLEDQGSADENMVMRSRYERDYDRIIFSQPFRRLQDKTQVHPLPESNFVHTRLTHSLEVSSVARSLGRKAGEILCGNNSELKKAGISVFDFSTVTAAAGLCHDIGNPPFGHSGEDAISEYFKTGRGQRFKEFCTEEQWAELTSFEGNAQGFRLAKNKNLGIMLTDAVLGAFTKYPCSALARQSKAGKISQKKYGFFSTERDYFEELANTLGLIKNETDQGIAWQRHPLAYLVEAADDICYHIIDLEDACRLEIISFEQTRDFLVEIIKDKFDQKKFDALSTKEEKLAILRAMSINALVEQAGVIFAEKERQILNGKLDHSLFDILPSKEILNEIKHVSIEKIYRNIQVVETEVAGFEVVDGLLNKFIEAGYRMVFDKDAKSGADKRLIQMLPELNRINVINSKSPYEMIREIIDMVSGLSDSHAVSVYRKITGQTIPGMRN</sequence>
<dbReference type="Gene3D" id="1.10.3410.10">
    <property type="entry name" value="putative deoxyguanosinetriphosphate triphosphohydrolase like domain"/>
    <property type="match status" value="1"/>
</dbReference>
<evidence type="ECO:0000313" key="4">
    <source>
        <dbReference type="Proteomes" id="UP000559010"/>
    </source>
</evidence>
<dbReference type="InterPro" id="IPR006674">
    <property type="entry name" value="HD_domain"/>
</dbReference>
<evidence type="ECO:0000313" key="3">
    <source>
        <dbReference type="EMBL" id="NMM46968.1"/>
    </source>
</evidence>
<dbReference type="PANTHER" id="PTHR11373">
    <property type="entry name" value="DEOXYNUCLEOSIDE TRIPHOSPHATE TRIPHOSPHOHYDROLASE"/>
    <property type="match status" value="1"/>
</dbReference>
<dbReference type="SMART" id="SM00471">
    <property type="entry name" value="HDc"/>
    <property type="match status" value="1"/>
</dbReference>
<dbReference type="InterPro" id="IPR003607">
    <property type="entry name" value="HD/PDEase_dom"/>
</dbReference>
<proteinExistence type="predicted"/>
<organism evidence="3 4">
    <name type="scientific">Marinigracilibium pacificum</name>
    <dbReference type="NCBI Taxonomy" id="2729599"/>
    <lineage>
        <taxon>Bacteria</taxon>
        <taxon>Pseudomonadati</taxon>
        <taxon>Bacteroidota</taxon>
        <taxon>Cytophagia</taxon>
        <taxon>Cytophagales</taxon>
        <taxon>Flammeovirgaceae</taxon>
        <taxon>Marinigracilibium</taxon>
    </lineage>
</organism>
<evidence type="ECO:0000256" key="1">
    <source>
        <dbReference type="ARBA" id="ARBA00022801"/>
    </source>
</evidence>
<gene>
    <name evidence="3" type="primary">dgt</name>
    <name evidence="3" type="ORF">HH304_01050</name>
</gene>
<dbReference type="PANTHER" id="PTHR11373:SF32">
    <property type="entry name" value="DEOXYGUANOSINETRIPHOSPHATE TRIPHOSPHOHYDROLASE"/>
    <property type="match status" value="1"/>
</dbReference>
<dbReference type="Proteomes" id="UP000559010">
    <property type="component" value="Unassembled WGS sequence"/>
</dbReference>
<dbReference type="Pfam" id="PF01966">
    <property type="entry name" value="HD"/>
    <property type="match status" value="1"/>
</dbReference>
<dbReference type="Gene3D" id="1.10.3210.10">
    <property type="entry name" value="Hypothetical protein af1432"/>
    <property type="match status" value="1"/>
</dbReference>
<reference evidence="3 4" key="1">
    <citation type="submission" date="2020-04" db="EMBL/GenBank/DDBJ databases">
        <title>Flammeovirgaceae bacterium KN852 isolated from deep sea.</title>
        <authorList>
            <person name="Zhang D.-C."/>
        </authorList>
    </citation>
    <scope>NUCLEOTIDE SEQUENCE [LARGE SCALE GENOMIC DNA]</scope>
    <source>
        <strain evidence="3 4">KN852</strain>
    </source>
</reference>
<keyword evidence="1 3" id="KW-0378">Hydrolase</keyword>
<dbReference type="InterPro" id="IPR023293">
    <property type="entry name" value="dGTP_triP_hydro_central_sf"/>
</dbReference>
<dbReference type="NCBIfam" id="TIGR01353">
    <property type="entry name" value="dGTP_triPase"/>
    <property type="match status" value="1"/>
</dbReference>
<dbReference type="InterPro" id="IPR027432">
    <property type="entry name" value="dGTP_triphosphohydrolase_C"/>
</dbReference>
<evidence type="ECO:0000259" key="2">
    <source>
        <dbReference type="SMART" id="SM00471"/>
    </source>
</evidence>
<dbReference type="SUPFAM" id="SSF109604">
    <property type="entry name" value="HD-domain/PDEase-like"/>
    <property type="match status" value="1"/>
</dbReference>
<name>A0A848IUV0_9BACT</name>
<dbReference type="GO" id="GO:0008832">
    <property type="term" value="F:dGTPase activity"/>
    <property type="evidence" value="ECO:0007669"/>
    <property type="project" value="TreeGrafter"/>
</dbReference>
<comment type="caution">
    <text evidence="3">The sequence shown here is derived from an EMBL/GenBank/DDBJ whole genome shotgun (WGS) entry which is preliminary data.</text>
</comment>
<dbReference type="InterPro" id="IPR006261">
    <property type="entry name" value="dGTPase"/>
</dbReference>
<feature type="domain" description="HD/PDEase" evidence="2">
    <location>
        <begin position="56"/>
        <end position="258"/>
    </location>
</feature>